<dbReference type="Pfam" id="PF00656">
    <property type="entry name" value="Peptidase_C14"/>
    <property type="match status" value="1"/>
</dbReference>
<keyword evidence="1" id="KW-0732">Signal</keyword>
<organism evidence="3 4">
    <name type="scientific">Mucilaginibacter angelicae</name>
    <dbReference type="NCBI Taxonomy" id="869718"/>
    <lineage>
        <taxon>Bacteria</taxon>
        <taxon>Pseudomonadati</taxon>
        <taxon>Bacteroidota</taxon>
        <taxon>Sphingobacteriia</taxon>
        <taxon>Sphingobacteriales</taxon>
        <taxon>Sphingobacteriaceae</taxon>
        <taxon>Mucilaginibacter</taxon>
    </lineage>
</organism>
<feature type="signal peptide" evidence="1">
    <location>
        <begin position="1"/>
        <end position="23"/>
    </location>
</feature>
<dbReference type="Gene3D" id="2.130.10.10">
    <property type="entry name" value="YVTN repeat-like/Quinoprotein amine dehydrogenase"/>
    <property type="match status" value="1"/>
</dbReference>
<dbReference type="InterPro" id="IPR011600">
    <property type="entry name" value="Pept_C14_caspase"/>
</dbReference>
<sequence length="997" mass="112101">MKSLPAFLILMLFLSMNSNPASGQEIKVKVRQGVPEYPSAFCFRPDGEQLVVLGLDKIVFFNSRTGLEEHTIDSLEKKFPGFFPKMISFTADGKLLYALGDLAKVVWWHADTYRVSHSRLEDPTEVIEPYGAFEKHFIYLNKGEVNQRLFFASAHDGHTLHMTNMGVLKESSRYLMPGIQPYIDNEGMFMIDPDNTLYDLKKAATINIADILKQHWSTTKLAVSGKKQLLAIAHTKMLTKGGQEYIPQPGNQAEIIRKRTSGEFLIRNDVDIVDIRTKQVVCSFAAEGLCLNDCHNEATMLAFSPDGNFLLYGSKTSLKVWDLEKKLLQYELPEGIDVNTKPEFSSNGRLFAVLNQGRLSVYDLQTGIETTSIGTFQPVLYNSKLASFDEQAGILTIRNGKEGIIKHLDLNQNAIALEKKSPFSDPEFSYKEVIKYSKLPNPVKIDTSQFSTYFIKNMIIDNIVAKTKDHFMVLRRFNWLKATVDTLITCRVPKDFNMLTRKAYNADSSMLAIDDNDYVGVFNLRSHKFIFGAAVPKVANYIFSDKSCYLFVLDTEGKIRMFDCLTGRMLCEIFQFGEKGSLLISGNNYWANSEAIQYSSFQYRNRSYLFEQFDKRFNRPDIILQQVRPSNTSLISAYKRTYQLRNPGHASAQESPFSLPSVKIIGEAAIPHLTSDPLLKFSIEIDGHTDVIQKVLVYANGVPVREIVINKPMHKTMLHLNPLSLASGKNRIKILAFDRSGIASPAEELFISYHPLKPQKRQVFLALIGIDTYEHFPALPGTEASLDSVAAHLKKRLGDSVTLKIREIKGKVVNRANFVLLKEFFSEATTDDVVILFISGHGLLSLKENEFYFATPNAQISGSISGIPFSEIYSMFGTLESRNRLFFIDACFSGKNAGSSDPLVKEAYTLLNAQFTDTEERNGVYVISASSGENTALGNSAGGLLSQAVIATIDEQTHMNSDKLSGAILSYFEKFREFNLPVPELKHSNIYHSFSIW</sequence>
<dbReference type="Proteomes" id="UP001589828">
    <property type="component" value="Unassembled WGS sequence"/>
</dbReference>
<accession>A0ABV6L124</accession>
<keyword evidence="4" id="KW-1185">Reference proteome</keyword>
<evidence type="ECO:0000313" key="4">
    <source>
        <dbReference type="Proteomes" id="UP001589828"/>
    </source>
</evidence>
<proteinExistence type="predicted"/>
<gene>
    <name evidence="3" type="ORF">ACFFGT_04060</name>
</gene>
<feature type="chain" id="PRO_5046712306" evidence="1">
    <location>
        <begin position="24"/>
        <end position="997"/>
    </location>
</feature>
<dbReference type="RefSeq" id="WP_377021223.1">
    <property type="nucleotide sequence ID" value="NZ_JBHLTS010000007.1"/>
</dbReference>
<dbReference type="InterPro" id="IPR029030">
    <property type="entry name" value="Caspase-like_dom_sf"/>
</dbReference>
<name>A0ABV6L124_9SPHI</name>
<comment type="caution">
    <text evidence="3">The sequence shown here is derived from an EMBL/GenBank/DDBJ whole genome shotgun (WGS) entry which is preliminary data.</text>
</comment>
<evidence type="ECO:0000259" key="2">
    <source>
        <dbReference type="Pfam" id="PF00656"/>
    </source>
</evidence>
<feature type="domain" description="Peptidase C14 caspase" evidence="2">
    <location>
        <begin position="767"/>
        <end position="958"/>
    </location>
</feature>
<dbReference type="SUPFAM" id="SSF52129">
    <property type="entry name" value="Caspase-like"/>
    <property type="match status" value="1"/>
</dbReference>
<reference evidence="3 4" key="1">
    <citation type="submission" date="2024-09" db="EMBL/GenBank/DDBJ databases">
        <authorList>
            <person name="Sun Q."/>
            <person name="Mori K."/>
        </authorList>
    </citation>
    <scope>NUCLEOTIDE SEQUENCE [LARGE SCALE GENOMIC DNA]</scope>
    <source>
        <strain evidence="3 4">NCAIM B.02415</strain>
    </source>
</reference>
<evidence type="ECO:0000313" key="3">
    <source>
        <dbReference type="EMBL" id="MFC0513355.1"/>
    </source>
</evidence>
<dbReference type="InterPro" id="IPR015943">
    <property type="entry name" value="WD40/YVTN_repeat-like_dom_sf"/>
</dbReference>
<dbReference type="EMBL" id="JBHLTS010000007">
    <property type="protein sequence ID" value="MFC0513355.1"/>
    <property type="molecule type" value="Genomic_DNA"/>
</dbReference>
<dbReference type="Gene3D" id="3.40.50.1460">
    <property type="match status" value="1"/>
</dbReference>
<dbReference type="SUPFAM" id="SSF50978">
    <property type="entry name" value="WD40 repeat-like"/>
    <property type="match status" value="1"/>
</dbReference>
<dbReference type="InterPro" id="IPR036322">
    <property type="entry name" value="WD40_repeat_dom_sf"/>
</dbReference>
<protein>
    <submittedName>
        <fullName evidence="3">Caspase family protein</fullName>
    </submittedName>
</protein>
<evidence type="ECO:0000256" key="1">
    <source>
        <dbReference type="SAM" id="SignalP"/>
    </source>
</evidence>